<name>A0A6J6Z8Y4_9ZZZZ</name>
<gene>
    <name evidence="3" type="ORF">UFOPK2658_00690</name>
    <name evidence="4" type="ORF">UFOPK2880_01675</name>
    <name evidence="5" type="ORF">UFOPK3004_01685</name>
    <name evidence="6" type="ORF">UFOPK3304_01830</name>
    <name evidence="7" type="ORF">UFOPK3494_01641</name>
    <name evidence="8" type="ORF">UFOPK4134_01573</name>
</gene>
<dbReference type="PANTHER" id="PTHR30204">
    <property type="entry name" value="REDOX-CYCLING DRUG-SENSING TRANSCRIPTIONAL ACTIVATOR SOXR"/>
    <property type="match status" value="1"/>
</dbReference>
<dbReference type="EMBL" id="CAEZYH010000020">
    <property type="protein sequence ID" value="CAB4715951.1"/>
    <property type="molecule type" value="Genomic_DNA"/>
</dbReference>
<dbReference type="GO" id="GO:0003700">
    <property type="term" value="F:DNA-binding transcription factor activity"/>
    <property type="evidence" value="ECO:0007669"/>
    <property type="project" value="InterPro"/>
</dbReference>
<evidence type="ECO:0000313" key="7">
    <source>
        <dbReference type="EMBL" id="CAB4912887.1"/>
    </source>
</evidence>
<evidence type="ECO:0000259" key="2">
    <source>
        <dbReference type="PROSITE" id="PS50937"/>
    </source>
</evidence>
<dbReference type="GO" id="GO:0003677">
    <property type="term" value="F:DNA binding"/>
    <property type="evidence" value="ECO:0007669"/>
    <property type="project" value="UniProtKB-KW"/>
</dbReference>
<proteinExistence type="predicted"/>
<protein>
    <submittedName>
        <fullName evidence="5">Unannotated protein</fullName>
    </submittedName>
</protein>
<dbReference type="EMBL" id="CAEZZP010000145">
    <property type="protein sequence ID" value="CAB4784863.1"/>
    <property type="molecule type" value="Genomic_DNA"/>
</dbReference>
<evidence type="ECO:0000256" key="1">
    <source>
        <dbReference type="ARBA" id="ARBA00023125"/>
    </source>
</evidence>
<feature type="domain" description="HTH merR-type" evidence="2">
    <location>
        <begin position="10"/>
        <end position="78"/>
    </location>
</feature>
<dbReference type="AlphaFoldDB" id="A0A6J6Z8Y4"/>
<dbReference type="SUPFAM" id="SSF46955">
    <property type="entry name" value="Putative DNA-binding domain"/>
    <property type="match status" value="1"/>
</dbReference>
<reference evidence="5" key="1">
    <citation type="submission" date="2020-05" db="EMBL/GenBank/DDBJ databases">
        <authorList>
            <person name="Chiriac C."/>
            <person name="Salcher M."/>
            <person name="Ghai R."/>
            <person name="Kavagutti S V."/>
        </authorList>
    </citation>
    <scope>NUCLEOTIDE SEQUENCE</scope>
</reference>
<evidence type="ECO:0000313" key="5">
    <source>
        <dbReference type="EMBL" id="CAB4818211.1"/>
    </source>
</evidence>
<dbReference type="NCBIfam" id="NF047375">
    <property type="entry name" value="HeatShock_HspR"/>
    <property type="match status" value="1"/>
</dbReference>
<keyword evidence="1" id="KW-0238">DNA-binding</keyword>
<dbReference type="EMBL" id="CAFBMF010000155">
    <property type="protein sequence ID" value="CAB4912887.1"/>
    <property type="molecule type" value="Genomic_DNA"/>
</dbReference>
<dbReference type="InterPro" id="IPR000551">
    <property type="entry name" value="MerR-type_HTH_dom"/>
</dbReference>
<evidence type="ECO:0000313" key="6">
    <source>
        <dbReference type="EMBL" id="CAB4883049.1"/>
    </source>
</evidence>
<dbReference type="PRINTS" id="PR00040">
    <property type="entry name" value="HTHMERR"/>
</dbReference>
<dbReference type="Gene3D" id="1.10.1660.10">
    <property type="match status" value="1"/>
</dbReference>
<evidence type="ECO:0000313" key="4">
    <source>
        <dbReference type="EMBL" id="CAB4784863.1"/>
    </source>
</evidence>
<organism evidence="5">
    <name type="scientific">freshwater metagenome</name>
    <dbReference type="NCBI Taxonomy" id="449393"/>
    <lineage>
        <taxon>unclassified sequences</taxon>
        <taxon>metagenomes</taxon>
        <taxon>ecological metagenomes</taxon>
    </lineage>
</organism>
<dbReference type="Pfam" id="PF13411">
    <property type="entry name" value="MerR_1"/>
    <property type="match status" value="1"/>
</dbReference>
<dbReference type="EMBL" id="CAFBLJ010000159">
    <property type="protein sequence ID" value="CAB4883049.1"/>
    <property type="molecule type" value="Genomic_DNA"/>
</dbReference>
<dbReference type="InterPro" id="IPR009061">
    <property type="entry name" value="DNA-bd_dom_put_sf"/>
</dbReference>
<dbReference type="SMART" id="SM00422">
    <property type="entry name" value="HTH_MERR"/>
    <property type="match status" value="1"/>
</dbReference>
<dbReference type="PROSITE" id="PS50937">
    <property type="entry name" value="HTH_MERR_2"/>
    <property type="match status" value="1"/>
</dbReference>
<dbReference type="EMBL" id="CAFAAL010000209">
    <property type="protein sequence ID" value="CAB4818211.1"/>
    <property type="molecule type" value="Genomic_DNA"/>
</dbReference>
<dbReference type="PANTHER" id="PTHR30204:SF58">
    <property type="entry name" value="HTH-TYPE TRANSCRIPTIONAL REGULATOR YFMP"/>
    <property type="match status" value="1"/>
</dbReference>
<accession>A0A6J6Z8Y4</accession>
<sequence length="136" mass="15380">MSQQANEHAIYVISVAAQRAGMHPQTLRIYERRGLLHPARTQGGNRRYSELDIARLRRISELTAEGMNVEGIRRVMYLEAEVIRLRNEVDQLRLLAAQAIHAVQSRSGTPTSQSNIVPLRQAVTVFGHVDSVLRRD</sequence>
<dbReference type="EMBL" id="CAFBPS010000159">
    <property type="protein sequence ID" value="CAB5036111.1"/>
    <property type="molecule type" value="Genomic_DNA"/>
</dbReference>
<evidence type="ECO:0000313" key="8">
    <source>
        <dbReference type="EMBL" id="CAB5036111.1"/>
    </source>
</evidence>
<evidence type="ECO:0000313" key="3">
    <source>
        <dbReference type="EMBL" id="CAB4715951.1"/>
    </source>
</evidence>
<dbReference type="InterPro" id="IPR047057">
    <property type="entry name" value="MerR_fam"/>
</dbReference>